<dbReference type="RefSeq" id="WP_238713626.1">
    <property type="nucleotide sequence ID" value="NZ_JAEPBH010000018.1"/>
</dbReference>
<gene>
    <name evidence="1" type="ORF">JJB97_08645</name>
</gene>
<keyword evidence="2" id="KW-1185">Reference proteome</keyword>
<dbReference type="NCBIfam" id="NF041551">
    <property type="entry name" value="YlcI_YnfO_N"/>
    <property type="match status" value="1"/>
</dbReference>
<accession>A0A8K0XX80</accession>
<dbReference type="Proteomes" id="UP000659047">
    <property type="component" value="Unassembled WGS sequence"/>
</dbReference>
<reference evidence="1" key="1">
    <citation type="submission" date="2021-01" db="EMBL/GenBank/DDBJ databases">
        <title>Intestinitalea alba gen. nov., sp. nov., a novel genus of the family Enterobacteriaceae, isolated from the gut of the plastic-eating mealworm Tenebrio molitor L.</title>
        <authorList>
            <person name="Yang Y."/>
        </authorList>
    </citation>
    <scope>NUCLEOTIDE SEQUENCE</scope>
    <source>
        <strain evidence="1">BIT-L3</strain>
    </source>
</reference>
<evidence type="ECO:0000313" key="2">
    <source>
        <dbReference type="Proteomes" id="UP000659047"/>
    </source>
</evidence>
<protein>
    <submittedName>
        <fullName evidence="1">Uncharacterized protein</fullName>
    </submittedName>
</protein>
<organism evidence="1 2">
    <name type="scientific">Tenebrionibacter intestinalis</name>
    <dbReference type="NCBI Taxonomy" id="2799638"/>
    <lineage>
        <taxon>Bacteria</taxon>
        <taxon>Pseudomonadati</taxon>
        <taxon>Pseudomonadota</taxon>
        <taxon>Gammaproteobacteria</taxon>
        <taxon>Enterobacterales</taxon>
        <taxon>Enterobacteriaceae</taxon>
        <taxon>Tenebrionibacter/Tenebrionicola group</taxon>
        <taxon>Tenebrionibacter</taxon>
    </lineage>
</organism>
<name>A0A8K0XX80_9ENTR</name>
<sequence>MATGTKNDKSQKLQTRAPHEVVEAMEQVKEQGESTAQFIVTAMQGEIKRRQRKKAKESDKE</sequence>
<comment type="caution">
    <text evidence="1">The sequence shown here is derived from an EMBL/GenBank/DDBJ whole genome shotgun (WGS) entry which is preliminary data.</text>
</comment>
<proteinExistence type="predicted"/>
<dbReference type="EMBL" id="JAEPBH010000018">
    <property type="protein sequence ID" value="MBK4715398.1"/>
    <property type="molecule type" value="Genomic_DNA"/>
</dbReference>
<dbReference type="AlphaFoldDB" id="A0A8K0XX80"/>
<evidence type="ECO:0000313" key="1">
    <source>
        <dbReference type="EMBL" id="MBK4715398.1"/>
    </source>
</evidence>